<organism evidence="7 8">
    <name type="scientific">Skeletonema marinoi</name>
    <dbReference type="NCBI Taxonomy" id="267567"/>
    <lineage>
        <taxon>Eukaryota</taxon>
        <taxon>Sar</taxon>
        <taxon>Stramenopiles</taxon>
        <taxon>Ochrophyta</taxon>
        <taxon>Bacillariophyta</taxon>
        <taxon>Coscinodiscophyceae</taxon>
        <taxon>Thalassiosirophycidae</taxon>
        <taxon>Thalassiosirales</taxon>
        <taxon>Skeletonemataceae</taxon>
        <taxon>Skeletonema</taxon>
        <taxon>Skeletonema marinoi-dohrnii complex</taxon>
    </lineage>
</organism>
<dbReference type="AlphaFoldDB" id="A0AAD8XX82"/>
<dbReference type="PANTHER" id="PTHR11132">
    <property type="entry name" value="SOLUTE CARRIER FAMILY 35"/>
    <property type="match status" value="1"/>
</dbReference>
<evidence type="ECO:0000256" key="2">
    <source>
        <dbReference type="ARBA" id="ARBA00022692"/>
    </source>
</evidence>
<reference evidence="7" key="1">
    <citation type="submission" date="2023-06" db="EMBL/GenBank/DDBJ databases">
        <title>Survivors Of The Sea: Transcriptome response of Skeletonema marinoi to long-term dormancy.</title>
        <authorList>
            <person name="Pinder M.I.M."/>
            <person name="Kourtchenko O."/>
            <person name="Robertson E.K."/>
            <person name="Larsson T."/>
            <person name="Maumus F."/>
            <person name="Osuna-Cruz C.M."/>
            <person name="Vancaester E."/>
            <person name="Stenow R."/>
            <person name="Vandepoele K."/>
            <person name="Ploug H."/>
            <person name="Bruchert V."/>
            <person name="Godhe A."/>
            <person name="Topel M."/>
        </authorList>
    </citation>
    <scope>NUCLEOTIDE SEQUENCE</scope>
    <source>
        <strain evidence="7">R05AC</strain>
    </source>
</reference>
<dbReference type="GO" id="GO:0016020">
    <property type="term" value="C:membrane"/>
    <property type="evidence" value="ECO:0007669"/>
    <property type="project" value="UniProtKB-SubCell"/>
</dbReference>
<keyword evidence="8" id="KW-1185">Reference proteome</keyword>
<proteinExistence type="predicted"/>
<dbReference type="InterPro" id="IPR004853">
    <property type="entry name" value="Sugar_P_trans_dom"/>
</dbReference>
<dbReference type="EMBL" id="JATAAI010000033">
    <property type="protein sequence ID" value="KAK1735561.1"/>
    <property type="molecule type" value="Genomic_DNA"/>
</dbReference>
<protein>
    <submittedName>
        <fullName evidence="7">Triose-phosphate transporter family protein</fullName>
    </submittedName>
</protein>
<evidence type="ECO:0000256" key="4">
    <source>
        <dbReference type="ARBA" id="ARBA00023136"/>
    </source>
</evidence>
<dbReference type="Pfam" id="PF03151">
    <property type="entry name" value="TPT"/>
    <property type="match status" value="1"/>
</dbReference>
<keyword evidence="3 5" id="KW-1133">Transmembrane helix</keyword>
<feature type="transmembrane region" description="Helical" evidence="5">
    <location>
        <begin position="313"/>
        <end position="330"/>
    </location>
</feature>
<feature type="transmembrane region" description="Helical" evidence="5">
    <location>
        <begin position="220"/>
        <end position="240"/>
    </location>
</feature>
<dbReference type="Proteomes" id="UP001224775">
    <property type="component" value="Unassembled WGS sequence"/>
</dbReference>
<feature type="transmembrane region" description="Helical" evidence="5">
    <location>
        <begin position="154"/>
        <end position="174"/>
    </location>
</feature>
<keyword evidence="2 5" id="KW-0812">Transmembrane</keyword>
<name>A0AAD8XX82_9STRA</name>
<feature type="transmembrane region" description="Helical" evidence="5">
    <location>
        <begin position="274"/>
        <end position="293"/>
    </location>
</feature>
<evidence type="ECO:0000256" key="3">
    <source>
        <dbReference type="ARBA" id="ARBA00022989"/>
    </source>
</evidence>
<keyword evidence="4 5" id="KW-0472">Membrane</keyword>
<evidence type="ECO:0000256" key="5">
    <source>
        <dbReference type="SAM" id="Phobius"/>
    </source>
</evidence>
<evidence type="ECO:0000256" key="1">
    <source>
        <dbReference type="ARBA" id="ARBA00004141"/>
    </source>
</evidence>
<feature type="transmembrane region" description="Helical" evidence="5">
    <location>
        <begin position="425"/>
        <end position="443"/>
    </location>
</feature>
<comment type="caution">
    <text evidence="7">The sequence shown here is derived from an EMBL/GenBank/DDBJ whole genome shotgun (WGS) entry which is preliminary data.</text>
</comment>
<comment type="subcellular location">
    <subcellularLocation>
        <location evidence="1">Membrane</location>
        <topology evidence="1">Multi-pass membrane protein</topology>
    </subcellularLocation>
</comment>
<sequence>MITASTSSLLSFGSSSSIVSNKLTSNMSLAASSSLAYLTSTASSASASSFSSVAAGGEAAAPLFSTWVSAFANNSHLVGPAWIISSAILTTYSTTKFLKYQGEQSTALMPLSTNKGSIFRLGSDKEKIKLEQNGESPHILQGKKSIPVSKLSRASLLTLYRFSGSLLLGLFMHAHFYQLSALPPRFMKTLEAAKLFLLPSLFLFIANYCNSIALDRIGISLTYTSKCGIPLITVLFTLLLDGVSALPSKATLLSLLPIAFGIGAASWNSPTFEMFGFVAAMISTTSQAALNVVSKRVMRKTGIRGAEAQRAMVFVALGIGLAMAGANSVGERFREWREYGASIRGRADEEGGGDASVLVQSTSPSHPPFWLTALAVFAYHMEYVLSFCFVGLVEPITYGTCDALRRLLIIIAGRQIFGGDKFSKANMSGIGLALIGALMYSITNARGGTLVLPSMGKK</sequence>
<accession>A0AAD8XX82</accession>
<evidence type="ECO:0000313" key="8">
    <source>
        <dbReference type="Proteomes" id="UP001224775"/>
    </source>
</evidence>
<gene>
    <name evidence="7" type="ORF">QTG54_013724</name>
</gene>
<dbReference type="InterPro" id="IPR050186">
    <property type="entry name" value="TPT_transporter"/>
</dbReference>
<evidence type="ECO:0000313" key="7">
    <source>
        <dbReference type="EMBL" id="KAK1735561.1"/>
    </source>
</evidence>
<feature type="domain" description="Sugar phosphate transporter" evidence="6">
    <location>
        <begin position="168"/>
        <end position="441"/>
    </location>
</feature>
<evidence type="ECO:0000259" key="6">
    <source>
        <dbReference type="Pfam" id="PF03151"/>
    </source>
</evidence>
<feature type="transmembrane region" description="Helical" evidence="5">
    <location>
        <begin position="195"/>
        <end position="214"/>
    </location>
</feature>